<keyword evidence="1" id="KW-0812">Transmembrane</keyword>
<comment type="caution">
    <text evidence="2">The sequence shown here is derived from an EMBL/GenBank/DDBJ whole genome shotgun (WGS) entry which is preliminary data.</text>
</comment>
<dbReference type="EMBL" id="VSRR010000077">
    <property type="protein sequence ID" value="MPC09625.1"/>
    <property type="molecule type" value="Genomic_DNA"/>
</dbReference>
<proteinExistence type="predicted"/>
<keyword evidence="3" id="KW-1185">Reference proteome</keyword>
<keyword evidence="1" id="KW-1133">Transmembrane helix</keyword>
<dbReference type="AlphaFoldDB" id="A0A5B7CK23"/>
<dbReference type="InterPro" id="IPR051981">
    <property type="entry name" value="Glycosyltransf_32"/>
</dbReference>
<dbReference type="PANTHER" id="PTHR12042">
    <property type="entry name" value="LACTOSYLCERAMIDE 4-ALPHA-GALACTOSYLTRANSFERASE ALPHA- 1,4-GALACTOSYLTRANSFERASE"/>
    <property type="match status" value="1"/>
</dbReference>
<dbReference type="GO" id="GO:0006688">
    <property type="term" value="P:glycosphingolipid biosynthetic process"/>
    <property type="evidence" value="ECO:0007669"/>
    <property type="project" value="TreeGrafter"/>
</dbReference>
<name>A0A5B7CK23_PORTR</name>
<dbReference type="InterPro" id="IPR029044">
    <property type="entry name" value="Nucleotide-diphossugar_trans"/>
</dbReference>
<keyword evidence="1" id="KW-0472">Membrane</keyword>
<dbReference type="Gene3D" id="3.90.550.20">
    <property type="match status" value="1"/>
</dbReference>
<sequence>MVSQWRKMAPVASRMLDYTVRNPLKYSTYVPYSDQSAEGVASMRGVIIISKRFCMLLMLMLAVGSILTFHYSYNKYLANLQDATIRLVQQGPKLHQAWPVELLSDMLRVLVLWWWGGVYSDTDVISVQSLTLPDNSLGFEHSKQLGSAFYSFQARHPVLLSLMKDMHRNFKVFFVATQSFSSLSLQWLLPVAVYRSGANARNFTHSI</sequence>
<protein>
    <submittedName>
        <fullName evidence="2">Lactosylceramide 4-alpha-galactosyltransferase</fullName>
    </submittedName>
</protein>
<dbReference type="SUPFAM" id="SSF53448">
    <property type="entry name" value="Nucleotide-diphospho-sugar transferases"/>
    <property type="match status" value="1"/>
</dbReference>
<gene>
    <name evidence="2" type="primary">A4GALT</name>
    <name evidence="2" type="ORF">E2C01_002243</name>
</gene>
<evidence type="ECO:0000313" key="2">
    <source>
        <dbReference type="EMBL" id="MPC09625.1"/>
    </source>
</evidence>
<organism evidence="2 3">
    <name type="scientific">Portunus trituberculatus</name>
    <name type="common">Swimming crab</name>
    <name type="synonym">Neptunus trituberculatus</name>
    <dbReference type="NCBI Taxonomy" id="210409"/>
    <lineage>
        <taxon>Eukaryota</taxon>
        <taxon>Metazoa</taxon>
        <taxon>Ecdysozoa</taxon>
        <taxon>Arthropoda</taxon>
        <taxon>Crustacea</taxon>
        <taxon>Multicrustacea</taxon>
        <taxon>Malacostraca</taxon>
        <taxon>Eumalacostraca</taxon>
        <taxon>Eucarida</taxon>
        <taxon>Decapoda</taxon>
        <taxon>Pleocyemata</taxon>
        <taxon>Brachyura</taxon>
        <taxon>Eubrachyura</taxon>
        <taxon>Portunoidea</taxon>
        <taxon>Portunidae</taxon>
        <taxon>Portuninae</taxon>
        <taxon>Portunus</taxon>
    </lineage>
</organism>
<accession>A0A5B7CK23</accession>
<keyword evidence="2" id="KW-0328">Glycosyltransferase</keyword>
<dbReference type="GO" id="GO:0016020">
    <property type="term" value="C:membrane"/>
    <property type="evidence" value="ECO:0007669"/>
    <property type="project" value="GOC"/>
</dbReference>
<dbReference type="GO" id="GO:0016758">
    <property type="term" value="F:hexosyltransferase activity"/>
    <property type="evidence" value="ECO:0007669"/>
    <property type="project" value="TreeGrafter"/>
</dbReference>
<dbReference type="Pfam" id="PF04488">
    <property type="entry name" value="Gly_transf_sug"/>
    <property type="match status" value="1"/>
</dbReference>
<keyword evidence="2" id="KW-0808">Transferase</keyword>
<dbReference type="OrthoDB" id="409543at2759"/>
<evidence type="ECO:0000256" key="1">
    <source>
        <dbReference type="SAM" id="Phobius"/>
    </source>
</evidence>
<reference evidence="2 3" key="1">
    <citation type="submission" date="2019-05" db="EMBL/GenBank/DDBJ databases">
        <title>Another draft genome of Portunus trituberculatus and its Hox gene families provides insights of decapod evolution.</title>
        <authorList>
            <person name="Jeong J.-H."/>
            <person name="Song I."/>
            <person name="Kim S."/>
            <person name="Choi T."/>
            <person name="Kim D."/>
            <person name="Ryu S."/>
            <person name="Kim W."/>
        </authorList>
    </citation>
    <scope>NUCLEOTIDE SEQUENCE [LARGE SCALE GENOMIC DNA]</scope>
    <source>
        <tissue evidence="2">Muscle</tissue>
    </source>
</reference>
<dbReference type="Proteomes" id="UP000324222">
    <property type="component" value="Unassembled WGS sequence"/>
</dbReference>
<dbReference type="InterPro" id="IPR007577">
    <property type="entry name" value="GlycoTrfase_DXD_sugar-bd_CS"/>
</dbReference>
<evidence type="ECO:0000313" key="3">
    <source>
        <dbReference type="Proteomes" id="UP000324222"/>
    </source>
</evidence>
<feature type="transmembrane region" description="Helical" evidence="1">
    <location>
        <begin position="53"/>
        <end position="73"/>
    </location>
</feature>
<dbReference type="PANTHER" id="PTHR12042:SF21">
    <property type="entry name" value="ALPHA1,4-GALACTOSYLTRANSFERASE 1-RELATED"/>
    <property type="match status" value="1"/>
</dbReference>